<evidence type="ECO:0000256" key="6">
    <source>
        <dbReference type="PIRSR" id="PIRSR015582-2"/>
    </source>
</evidence>
<evidence type="ECO:0000313" key="8">
    <source>
        <dbReference type="EMBL" id="XBO38692.1"/>
    </source>
</evidence>
<comment type="cofactor">
    <cofactor evidence="1">
        <name>Mg(2+)</name>
        <dbReference type="ChEBI" id="CHEBI:18420"/>
    </cofactor>
</comment>
<evidence type="ECO:0000256" key="5">
    <source>
        <dbReference type="PIRSR" id="PIRSR015582-1"/>
    </source>
</evidence>
<comment type="similarity">
    <text evidence="2">Belongs to the HpcH/HpaI aldolase family.</text>
</comment>
<dbReference type="InterPro" id="IPR005000">
    <property type="entry name" value="Aldolase/citrate-lyase_domain"/>
</dbReference>
<proteinExistence type="inferred from homology"/>
<dbReference type="InterPro" id="IPR040442">
    <property type="entry name" value="Pyrv_kinase-like_dom_sf"/>
</dbReference>
<evidence type="ECO:0000256" key="1">
    <source>
        <dbReference type="ARBA" id="ARBA00001946"/>
    </source>
</evidence>
<dbReference type="AlphaFoldDB" id="A0AAU7JE67"/>
<keyword evidence="4 6" id="KW-0460">Magnesium</keyword>
<accession>A0AAU7JE67</accession>
<evidence type="ECO:0000256" key="3">
    <source>
        <dbReference type="ARBA" id="ARBA00022723"/>
    </source>
</evidence>
<feature type="binding site" evidence="6">
    <location>
        <position position="133"/>
    </location>
    <ligand>
        <name>Mg(2+)</name>
        <dbReference type="ChEBI" id="CHEBI:18420"/>
    </ligand>
</feature>
<dbReference type="SUPFAM" id="SSF51621">
    <property type="entry name" value="Phosphoenolpyruvate/pyruvate domain"/>
    <property type="match status" value="1"/>
</dbReference>
<dbReference type="PIRSF" id="PIRSF015582">
    <property type="entry name" value="Cit_lyase_B"/>
    <property type="match status" value="1"/>
</dbReference>
<feature type="binding site" evidence="5">
    <location>
        <position position="133"/>
    </location>
    <ligand>
        <name>substrate</name>
    </ligand>
</feature>
<dbReference type="GO" id="GO:0016829">
    <property type="term" value="F:lyase activity"/>
    <property type="evidence" value="ECO:0007669"/>
    <property type="project" value="UniProtKB-KW"/>
</dbReference>
<dbReference type="Gene3D" id="3.20.20.60">
    <property type="entry name" value="Phosphoenolpyruvate-binding domains"/>
    <property type="match status" value="1"/>
</dbReference>
<feature type="domain" description="HpcH/HpaI aldolase/citrate lyase" evidence="7">
    <location>
        <begin position="14"/>
        <end position="232"/>
    </location>
</feature>
<dbReference type="RefSeq" id="WP_406855533.1">
    <property type="nucleotide sequence ID" value="NZ_CP157484.1"/>
</dbReference>
<dbReference type="GO" id="GO:0006107">
    <property type="term" value="P:oxaloacetate metabolic process"/>
    <property type="evidence" value="ECO:0007669"/>
    <property type="project" value="TreeGrafter"/>
</dbReference>
<dbReference type="PANTHER" id="PTHR32308">
    <property type="entry name" value="LYASE BETA SUBUNIT, PUTATIVE (AFU_ORTHOLOGUE AFUA_4G13030)-RELATED"/>
    <property type="match status" value="1"/>
</dbReference>
<sequence>MPASPTAAPIRPRRSVLYMPGSNARAIEKARTLAVDGVILDLEDAVAPDAKAAARAQVAEAVKAGGFGGREVVIRINGLDTPWGEADLRAAAAAGPDAVLAPKISSPSQIVRLASLLASAGAPSSLRLWAMVETPLAILNAGAIASAAQDPSNRLACFVMGTNDLAKETRARFTPDRAPFGQWLSTAVTAARAYGLDILDGVYNAISDEAGFRAECKQGRDFGFDGKTLIHPSQIEPANAIFAPSADEVAWSRKIIAAFQEPENRDKGALQLDGKMVERMHAEIGRRVVAIADAIAARG</sequence>
<feature type="binding site" evidence="5">
    <location>
        <position position="75"/>
    </location>
    <ligand>
        <name>substrate</name>
    </ligand>
</feature>
<evidence type="ECO:0000256" key="4">
    <source>
        <dbReference type="ARBA" id="ARBA00022842"/>
    </source>
</evidence>
<keyword evidence="8" id="KW-0456">Lyase</keyword>
<dbReference type="InterPro" id="IPR011206">
    <property type="entry name" value="Citrate_lyase_beta/mcl1/mcl2"/>
</dbReference>
<feature type="binding site" evidence="6">
    <location>
        <position position="164"/>
    </location>
    <ligand>
        <name>Mg(2+)</name>
        <dbReference type="ChEBI" id="CHEBI:18420"/>
    </ligand>
</feature>
<protein>
    <submittedName>
        <fullName evidence="8">CoA ester lyase</fullName>
    </submittedName>
</protein>
<evidence type="ECO:0000256" key="2">
    <source>
        <dbReference type="ARBA" id="ARBA00005568"/>
    </source>
</evidence>
<dbReference type="InterPro" id="IPR015813">
    <property type="entry name" value="Pyrv/PenolPyrv_kinase-like_dom"/>
</dbReference>
<evidence type="ECO:0000259" key="7">
    <source>
        <dbReference type="Pfam" id="PF03328"/>
    </source>
</evidence>
<organism evidence="8">
    <name type="scientific">Alsobacter sp. KACC 23698</name>
    <dbReference type="NCBI Taxonomy" id="3149229"/>
    <lineage>
        <taxon>Bacteria</taxon>
        <taxon>Pseudomonadati</taxon>
        <taxon>Pseudomonadota</taxon>
        <taxon>Alphaproteobacteria</taxon>
        <taxon>Hyphomicrobiales</taxon>
        <taxon>Alsobacteraceae</taxon>
        <taxon>Alsobacter</taxon>
    </lineage>
</organism>
<dbReference type="Pfam" id="PF03328">
    <property type="entry name" value="HpcH_HpaI"/>
    <property type="match status" value="1"/>
</dbReference>
<name>A0AAU7JE67_9HYPH</name>
<dbReference type="GO" id="GO:0000287">
    <property type="term" value="F:magnesium ion binding"/>
    <property type="evidence" value="ECO:0007669"/>
    <property type="project" value="TreeGrafter"/>
</dbReference>
<reference evidence="8" key="1">
    <citation type="submission" date="2024-05" db="EMBL/GenBank/DDBJ databases">
        <authorList>
            <person name="Kim S."/>
            <person name="Heo J."/>
            <person name="Choi H."/>
            <person name="Choi Y."/>
            <person name="Kwon S.-W."/>
            <person name="Kim Y."/>
        </authorList>
    </citation>
    <scope>NUCLEOTIDE SEQUENCE</scope>
    <source>
        <strain evidence="8">KACC 23698</strain>
    </source>
</reference>
<gene>
    <name evidence="8" type="ORF">ABEG18_23855</name>
</gene>
<dbReference type="EMBL" id="CP157484">
    <property type="protein sequence ID" value="XBO38692.1"/>
    <property type="molecule type" value="Genomic_DNA"/>
</dbReference>
<dbReference type="PANTHER" id="PTHR32308:SF10">
    <property type="entry name" value="CITRATE LYASE SUBUNIT BETA"/>
    <property type="match status" value="1"/>
</dbReference>
<keyword evidence="3 6" id="KW-0479">Metal-binding</keyword>